<feature type="region of interest" description="Disordered" evidence="2">
    <location>
        <begin position="24"/>
        <end position="59"/>
    </location>
</feature>
<evidence type="ECO:0000313" key="5">
    <source>
        <dbReference type="EMBL" id="KAA8567419.1"/>
    </source>
</evidence>
<protein>
    <recommendedName>
        <fullName evidence="4">Glutaredoxin domain-containing protein</fullName>
    </recommendedName>
</protein>
<dbReference type="PROSITE" id="PS51354">
    <property type="entry name" value="GLUTAREDOXIN_2"/>
    <property type="match status" value="1"/>
</dbReference>
<dbReference type="EMBL" id="VICG01000011">
    <property type="protein sequence ID" value="KAA8567419.1"/>
    <property type="molecule type" value="Genomic_DNA"/>
</dbReference>
<dbReference type="InterPro" id="IPR011899">
    <property type="entry name" value="Glutaredoxin_euk/vir"/>
</dbReference>
<keyword evidence="3" id="KW-0812">Transmembrane</keyword>
<dbReference type="NCBIfam" id="TIGR02180">
    <property type="entry name" value="GRX_euk"/>
    <property type="match status" value="1"/>
</dbReference>
<dbReference type="PANTHER" id="PTHR45694:SF5">
    <property type="entry name" value="GLUTAREDOXIN 2"/>
    <property type="match status" value="1"/>
</dbReference>
<organism evidence="5 6">
    <name type="scientific">Monilinia fructicola</name>
    <name type="common">Brown rot fungus</name>
    <name type="synonym">Ciboria fructicola</name>
    <dbReference type="NCBI Taxonomy" id="38448"/>
    <lineage>
        <taxon>Eukaryota</taxon>
        <taxon>Fungi</taxon>
        <taxon>Dikarya</taxon>
        <taxon>Ascomycota</taxon>
        <taxon>Pezizomycotina</taxon>
        <taxon>Leotiomycetes</taxon>
        <taxon>Helotiales</taxon>
        <taxon>Sclerotiniaceae</taxon>
        <taxon>Monilinia</taxon>
    </lineage>
</organism>
<keyword evidence="6" id="KW-1185">Reference proteome</keyword>
<dbReference type="GO" id="GO:0005796">
    <property type="term" value="C:Golgi lumen"/>
    <property type="evidence" value="ECO:0007669"/>
    <property type="project" value="TreeGrafter"/>
</dbReference>
<dbReference type="AlphaFoldDB" id="A0A5M9JHI2"/>
<comment type="similarity">
    <text evidence="1">Belongs to the glutaredoxin family. Monothiol subfamily.</text>
</comment>
<dbReference type="CDD" id="cd03419">
    <property type="entry name" value="GRX_GRXh_1_2_like"/>
    <property type="match status" value="1"/>
</dbReference>
<name>A0A5M9JHI2_MONFR</name>
<evidence type="ECO:0000256" key="3">
    <source>
        <dbReference type="SAM" id="Phobius"/>
    </source>
</evidence>
<dbReference type="PANTHER" id="PTHR45694">
    <property type="entry name" value="GLUTAREDOXIN 2"/>
    <property type="match status" value="1"/>
</dbReference>
<dbReference type="GO" id="GO:0005801">
    <property type="term" value="C:cis-Golgi network"/>
    <property type="evidence" value="ECO:0007669"/>
    <property type="project" value="UniProtKB-ARBA"/>
</dbReference>
<dbReference type="Gene3D" id="3.40.30.10">
    <property type="entry name" value="Glutaredoxin"/>
    <property type="match status" value="1"/>
</dbReference>
<keyword evidence="3" id="KW-0472">Membrane</keyword>
<dbReference type="GO" id="GO:0004362">
    <property type="term" value="F:glutathione-disulfide reductase (NADPH) activity"/>
    <property type="evidence" value="ECO:0007669"/>
    <property type="project" value="UniProtKB-ARBA"/>
</dbReference>
<dbReference type="SUPFAM" id="SSF52833">
    <property type="entry name" value="Thioredoxin-like"/>
    <property type="match status" value="1"/>
</dbReference>
<feature type="compositionally biased region" description="Basic and acidic residues" evidence="2">
    <location>
        <begin position="181"/>
        <end position="207"/>
    </location>
</feature>
<reference evidence="5 6" key="1">
    <citation type="submission" date="2019-06" db="EMBL/GenBank/DDBJ databases">
        <title>Genome Sequence of the Brown Rot Fungal Pathogen Monilinia fructicola.</title>
        <authorList>
            <person name="De Miccolis Angelini R.M."/>
            <person name="Landi L."/>
            <person name="Abate D."/>
            <person name="Pollastro S."/>
            <person name="Romanazzi G."/>
            <person name="Faretra F."/>
        </authorList>
    </citation>
    <scope>NUCLEOTIDE SEQUENCE [LARGE SCALE GENOMIC DNA]</scope>
    <source>
        <strain evidence="5 6">Mfrc123</strain>
    </source>
</reference>
<feature type="compositionally biased region" description="Basic and acidic residues" evidence="2">
    <location>
        <begin position="48"/>
        <end position="59"/>
    </location>
</feature>
<dbReference type="GO" id="GO:0000324">
    <property type="term" value="C:fungal-type vacuole"/>
    <property type="evidence" value="ECO:0007669"/>
    <property type="project" value="TreeGrafter"/>
</dbReference>
<gene>
    <name evidence="5" type="ORF">EYC84_010437</name>
</gene>
<feature type="domain" description="Glutaredoxin" evidence="4">
    <location>
        <begin position="278"/>
        <end position="343"/>
    </location>
</feature>
<sequence length="417" mass="46415">MFLVYARGLLFALTTHKPLRTFSKSAGRLRKEKAKRESRERKRRGRKKEREREEEREKAPTYLPLTRELKDRTAPHRTASHRIAAAVEMGKYYEASPYYKEKRTPKMASVRRIKLFGLLVFIAVVSLLFYTSSLRQQRNVVAGGDDFYTKTMNGLDKNKNVGSGSGSGTGKQEIAGAGQGRSKEDEQVAKEMAQRLKDAADKAKDNANAKAFKPDPPSQVVGKGNAAEGQSGERSVAGRKKIGGEKAQEVVKEKESEETKEDAEVKTELNAILKKSPVIIFSKSYCPHSKRAKTILLEKYTINPPPFVVELDQHPIGAKLQARLAQLTGRKTVPNVLINGVSIGGGDDVAELDEKKTLAGKLKDLGGSKIKDIEIKGVKNTLWASLIETNRDWKKALLSKARLGVFWQVRVNLWMAL</sequence>
<evidence type="ECO:0000259" key="4">
    <source>
        <dbReference type="Pfam" id="PF00462"/>
    </source>
</evidence>
<dbReference type="Pfam" id="PF00462">
    <property type="entry name" value="Glutaredoxin"/>
    <property type="match status" value="1"/>
</dbReference>
<dbReference type="VEuPathDB" id="FungiDB:MFRU_040g00560"/>
<dbReference type="PRINTS" id="PR00160">
    <property type="entry name" value="GLUTAREDOXIN"/>
</dbReference>
<dbReference type="InterPro" id="IPR014025">
    <property type="entry name" value="Glutaredoxin_subgr"/>
</dbReference>
<dbReference type="GO" id="GO:0034599">
    <property type="term" value="P:cellular response to oxidative stress"/>
    <property type="evidence" value="ECO:0007669"/>
    <property type="project" value="TreeGrafter"/>
</dbReference>
<evidence type="ECO:0000313" key="6">
    <source>
        <dbReference type="Proteomes" id="UP000322873"/>
    </source>
</evidence>
<dbReference type="InterPro" id="IPR036249">
    <property type="entry name" value="Thioredoxin-like_sf"/>
</dbReference>
<dbReference type="FunFam" id="3.40.30.10:FF:000093">
    <property type="entry name" value="Glutaredoxin 2"/>
    <property type="match status" value="1"/>
</dbReference>
<feature type="region of interest" description="Disordered" evidence="2">
    <location>
        <begin position="151"/>
        <end position="259"/>
    </location>
</feature>
<dbReference type="Proteomes" id="UP000322873">
    <property type="component" value="Unassembled WGS sequence"/>
</dbReference>
<feature type="transmembrane region" description="Helical" evidence="3">
    <location>
        <begin position="113"/>
        <end position="130"/>
    </location>
</feature>
<evidence type="ECO:0000256" key="1">
    <source>
        <dbReference type="ARBA" id="ARBA00009630"/>
    </source>
</evidence>
<dbReference type="InterPro" id="IPR002109">
    <property type="entry name" value="Glutaredoxin"/>
</dbReference>
<keyword evidence="3" id="KW-1133">Transmembrane helix</keyword>
<accession>A0A5M9JHI2</accession>
<evidence type="ECO:0000256" key="2">
    <source>
        <dbReference type="SAM" id="MobiDB-lite"/>
    </source>
</evidence>
<comment type="caution">
    <text evidence="5">The sequence shown here is derived from an EMBL/GenBank/DDBJ whole genome shotgun (WGS) entry which is preliminary data.</text>
</comment>
<proteinExistence type="inferred from homology"/>
<feature type="compositionally biased region" description="Basic and acidic residues" evidence="2">
    <location>
        <begin position="242"/>
        <end position="259"/>
    </location>
</feature>